<protein>
    <submittedName>
        <fullName evidence="5">(R,R)-butanediol dehydrogenase/meso-butanediol dehydrogenase/diacetyl reductase/L-iditol 2-dehydrogenase</fullName>
        <ecNumber evidence="5">1.1.1.-</ecNumber>
        <ecNumber evidence="5">1.1.1.14</ecNumber>
        <ecNumber evidence="5">1.1.1.303</ecNumber>
        <ecNumber evidence="5">1.1.1.4</ecNumber>
    </submittedName>
</protein>
<proteinExistence type="predicted"/>
<dbReference type="GO" id="GO:0003939">
    <property type="term" value="F:L-iditol 2-dehydrogenase (NAD+) activity"/>
    <property type="evidence" value="ECO:0007669"/>
    <property type="project" value="UniProtKB-EC"/>
</dbReference>
<feature type="domain" description="Enoyl reductase (ER)" evidence="4">
    <location>
        <begin position="8"/>
        <end position="338"/>
    </location>
</feature>
<gene>
    <name evidence="5" type="ORF">J2Z34_001414</name>
</gene>
<dbReference type="InterPro" id="IPR050129">
    <property type="entry name" value="Zn_alcohol_dh"/>
</dbReference>
<dbReference type="EC" id="1.1.1.4" evidence="5"/>
<sequence length="348" mass="37407">MRALRYLGPKKLEIEDMKEPVPGEGEALLRVKAVGICGSDVHGYLGLTGRRIPPMTMGHEFSAEVVKPAEGSKLFSSGDKVIVQPINFCGKCENCMNGYTNMCLNKKFFGVLTEDGALAEYLAVPEKLLYKLPDSCEFEDGALAEPYAVGYGAVKKAGDLKGKVVLVIGAGTIGLCILQLVKIREPKMIIVSDLSDKRLETALALGADAVVNPSKVDYLEALAEMTGGKMADISIEAVGVQATANQSIKSLKMAGTSIWVGMSQKEMQINMQDIVVSARSVLGTFNYTHEEFGEVVDILGSGKLDTRSLISARVTLGEAPEYFELLHTSPDDLIKVVVDPSKKEAAVQ</sequence>
<dbReference type="Pfam" id="PF00107">
    <property type="entry name" value="ADH_zinc_N"/>
    <property type="match status" value="1"/>
</dbReference>
<reference evidence="5 6" key="1">
    <citation type="submission" date="2021-03" db="EMBL/GenBank/DDBJ databases">
        <title>Genomic Encyclopedia of Type Strains, Phase IV (KMG-IV): sequencing the most valuable type-strain genomes for metagenomic binning, comparative biology and taxonomic classification.</title>
        <authorList>
            <person name="Goeker M."/>
        </authorList>
    </citation>
    <scope>NUCLEOTIDE SEQUENCE [LARGE SCALE GENOMIC DNA]</scope>
    <source>
        <strain evidence="5 6">DSM 6139</strain>
    </source>
</reference>
<dbReference type="SUPFAM" id="SSF51735">
    <property type="entry name" value="NAD(P)-binding Rossmann-fold domains"/>
    <property type="match status" value="1"/>
</dbReference>
<evidence type="ECO:0000313" key="6">
    <source>
        <dbReference type="Proteomes" id="UP001519271"/>
    </source>
</evidence>
<organism evidence="5 6">
    <name type="scientific">Youngiibacter multivorans</name>
    <dbReference type="NCBI Taxonomy" id="937251"/>
    <lineage>
        <taxon>Bacteria</taxon>
        <taxon>Bacillati</taxon>
        <taxon>Bacillota</taxon>
        <taxon>Clostridia</taxon>
        <taxon>Eubacteriales</taxon>
        <taxon>Clostridiaceae</taxon>
        <taxon>Youngiibacter</taxon>
    </lineage>
</organism>
<dbReference type="RefSeq" id="WP_209459152.1">
    <property type="nucleotide sequence ID" value="NZ_JAGGKC010000009.1"/>
</dbReference>
<evidence type="ECO:0000256" key="1">
    <source>
        <dbReference type="ARBA" id="ARBA00022723"/>
    </source>
</evidence>
<dbReference type="EC" id="1.1.1.14" evidence="5"/>
<dbReference type="Gene3D" id="3.40.50.720">
    <property type="entry name" value="NAD(P)-binding Rossmann-like Domain"/>
    <property type="match status" value="1"/>
</dbReference>
<keyword evidence="6" id="KW-1185">Reference proteome</keyword>
<keyword evidence="1" id="KW-0479">Metal-binding</keyword>
<dbReference type="Proteomes" id="UP001519271">
    <property type="component" value="Unassembled WGS sequence"/>
</dbReference>
<name>A0ABS4G319_9CLOT</name>
<dbReference type="GO" id="GO:0052587">
    <property type="term" value="F:diacetyl reductase ((R)-acetoin forming) (NAD+) activity"/>
    <property type="evidence" value="ECO:0007669"/>
    <property type="project" value="UniProtKB-EC"/>
</dbReference>
<keyword evidence="2" id="KW-0862">Zinc</keyword>
<dbReference type="Gene3D" id="3.90.180.10">
    <property type="entry name" value="Medium-chain alcohol dehydrogenases, catalytic domain"/>
    <property type="match status" value="1"/>
</dbReference>
<keyword evidence="3 5" id="KW-0560">Oxidoreductase</keyword>
<dbReference type="InterPro" id="IPR011032">
    <property type="entry name" value="GroES-like_sf"/>
</dbReference>
<dbReference type="SMART" id="SM00829">
    <property type="entry name" value="PKS_ER"/>
    <property type="match status" value="1"/>
</dbReference>
<dbReference type="EC" id="1.1.1.303" evidence="5"/>
<dbReference type="EC" id="1.1.1.-" evidence="5"/>
<evidence type="ECO:0000313" key="5">
    <source>
        <dbReference type="EMBL" id="MBP1918934.1"/>
    </source>
</evidence>
<dbReference type="InterPro" id="IPR013154">
    <property type="entry name" value="ADH-like_N"/>
</dbReference>
<dbReference type="InterPro" id="IPR036291">
    <property type="entry name" value="NAD(P)-bd_dom_sf"/>
</dbReference>
<evidence type="ECO:0000259" key="4">
    <source>
        <dbReference type="SMART" id="SM00829"/>
    </source>
</evidence>
<dbReference type="Pfam" id="PF08240">
    <property type="entry name" value="ADH_N"/>
    <property type="match status" value="1"/>
</dbReference>
<dbReference type="PANTHER" id="PTHR43401:SF2">
    <property type="entry name" value="L-THREONINE 3-DEHYDROGENASE"/>
    <property type="match status" value="1"/>
</dbReference>
<accession>A0ABS4G319</accession>
<dbReference type="GO" id="GO:0000721">
    <property type="term" value="F:(R,R)-butanediol dehydrogenase activity"/>
    <property type="evidence" value="ECO:0007669"/>
    <property type="project" value="UniProtKB-EC"/>
</dbReference>
<dbReference type="SUPFAM" id="SSF50129">
    <property type="entry name" value="GroES-like"/>
    <property type="match status" value="1"/>
</dbReference>
<evidence type="ECO:0000256" key="3">
    <source>
        <dbReference type="ARBA" id="ARBA00023002"/>
    </source>
</evidence>
<dbReference type="InterPro" id="IPR020843">
    <property type="entry name" value="ER"/>
</dbReference>
<dbReference type="EMBL" id="JAGGKC010000009">
    <property type="protein sequence ID" value="MBP1918934.1"/>
    <property type="molecule type" value="Genomic_DNA"/>
</dbReference>
<dbReference type="InterPro" id="IPR013149">
    <property type="entry name" value="ADH-like_C"/>
</dbReference>
<dbReference type="PANTHER" id="PTHR43401">
    <property type="entry name" value="L-THREONINE 3-DEHYDROGENASE"/>
    <property type="match status" value="1"/>
</dbReference>
<evidence type="ECO:0000256" key="2">
    <source>
        <dbReference type="ARBA" id="ARBA00022833"/>
    </source>
</evidence>
<comment type="caution">
    <text evidence="5">The sequence shown here is derived from an EMBL/GenBank/DDBJ whole genome shotgun (WGS) entry which is preliminary data.</text>
</comment>